<evidence type="ECO:0000313" key="2">
    <source>
        <dbReference type="Proteomes" id="UP000799776"/>
    </source>
</evidence>
<name>A0A9P4HR54_9PEZI</name>
<evidence type="ECO:0000313" key="1">
    <source>
        <dbReference type="EMBL" id="KAF2084413.1"/>
    </source>
</evidence>
<dbReference type="Proteomes" id="UP000799776">
    <property type="component" value="Unassembled WGS sequence"/>
</dbReference>
<dbReference type="SUPFAM" id="SSF50978">
    <property type="entry name" value="WD40 repeat-like"/>
    <property type="match status" value="1"/>
</dbReference>
<dbReference type="InterPro" id="IPR001680">
    <property type="entry name" value="WD40_rpt"/>
</dbReference>
<feature type="non-terminal residue" evidence="1">
    <location>
        <position position="1"/>
    </location>
</feature>
<protein>
    <submittedName>
        <fullName evidence="1">WD40 repeat-like protein</fullName>
    </submittedName>
</protein>
<gene>
    <name evidence="1" type="ORF">K490DRAFT_1577</name>
</gene>
<dbReference type="InterPro" id="IPR051150">
    <property type="entry name" value="SWT21/TCAB1_mRNA_Telomere"/>
</dbReference>
<dbReference type="PANTHER" id="PTHR13211:SF0">
    <property type="entry name" value="TELOMERASE CAJAL BODY PROTEIN 1"/>
    <property type="match status" value="1"/>
</dbReference>
<sequence>FFKGAQWTPDGQCLVTSAEDWVLRTFVLSPDILTPKTEDETGLIPQINPWTSQQRPQLIRDFAVYPGFNLQDLNTTLVLSSTNDQPIRLGNVMDPNQSTYAHYPLIWATTEEYIGPTALTFTSDGNRFITGSKNLIAAFDVSRPNEQPIMQYRTDLSGASVRTKGVVSSFAISSQSTLAAGTFNRAVIIYGDEGFASEPMATFSLATKLAQPNPLGSGNGVSSMAWSPCGRYLYVSERKSECVHLYDIRGLGRRLASLVRPAETAQQTNVDVVETMAGYEIWAGGSDGMVRMWENPSLKEGRIEADTCFEAHDGSVTSTIVHPCGSILATCAAQ</sequence>
<dbReference type="EMBL" id="ML978741">
    <property type="protein sequence ID" value="KAF2084413.1"/>
    <property type="molecule type" value="Genomic_DNA"/>
</dbReference>
<feature type="non-terminal residue" evidence="1">
    <location>
        <position position="334"/>
    </location>
</feature>
<dbReference type="OrthoDB" id="239865at2759"/>
<dbReference type="InterPro" id="IPR015943">
    <property type="entry name" value="WD40/YVTN_repeat-like_dom_sf"/>
</dbReference>
<dbReference type="InterPro" id="IPR036322">
    <property type="entry name" value="WD40_repeat_dom_sf"/>
</dbReference>
<proteinExistence type="predicted"/>
<keyword evidence="2" id="KW-1185">Reference proteome</keyword>
<accession>A0A9P4HR54</accession>
<reference evidence="1" key="1">
    <citation type="journal article" date="2020" name="Stud. Mycol.">
        <title>101 Dothideomycetes genomes: a test case for predicting lifestyles and emergence of pathogens.</title>
        <authorList>
            <person name="Haridas S."/>
            <person name="Albert R."/>
            <person name="Binder M."/>
            <person name="Bloem J."/>
            <person name="Labutti K."/>
            <person name="Salamov A."/>
            <person name="Andreopoulos B."/>
            <person name="Baker S."/>
            <person name="Barry K."/>
            <person name="Bills G."/>
            <person name="Bluhm B."/>
            <person name="Cannon C."/>
            <person name="Castanera R."/>
            <person name="Culley D."/>
            <person name="Daum C."/>
            <person name="Ezra D."/>
            <person name="Gonzalez J."/>
            <person name="Henrissat B."/>
            <person name="Kuo A."/>
            <person name="Liang C."/>
            <person name="Lipzen A."/>
            <person name="Lutzoni F."/>
            <person name="Magnuson J."/>
            <person name="Mondo S."/>
            <person name="Nolan M."/>
            <person name="Ohm R."/>
            <person name="Pangilinan J."/>
            <person name="Park H.-J."/>
            <person name="Ramirez L."/>
            <person name="Alfaro M."/>
            <person name="Sun H."/>
            <person name="Tritt A."/>
            <person name="Yoshinaga Y."/>
            <person name="Zwiers L.-H."/>
            <person name="Turgeon B."/>
            <person name="Goodwin S."/>
            <person name="Spatafora J."/>
            <person name="Crous P."/>
            <person name="Grigoriev I."/>
        </authorList>
    </citation>
    <scope>NUCLEOTIDE SEQUENCE</scope>
    <source>
        <strain evidence="1">CBS 121410</strain>
    </source>
</reference>
<dbReference type="Pfam" id="PF00400">
    <property type="entry name" value="WD40"/>
    <property type="match status" value="2"/>
</dbReference>
<dbReference type="AlphaFoldDB" id="A0A9P4HR54"/>
<organism evidence="1 2">
    <name type="scientific">Saccharata proteae CBS 121410</name>
    <dbReference type="NCBI Taxonomy" id="1314787"/>
    <lineage>
        <taxon>Eukaryota</taxon>
        <taxon>Fungi</taxon>
        <taxon>Dikarya</taxon>
        <taxon>Ascomycota</taxon>
        <taxon>Pezizomycotina</taxon>
        <taxon>Dothideomycetes</taxon>
        <taxon>Dothideomycetes incertae sedis</taxon>
        <taxon>Botryosphaeriales</taxon>
        <taxon>Saccharataceae</taxon>
        <taxon>Saccharata</taxon>
    </lineage>
</organism>
<dbReference type="Gene3D" id="2.130.10.10">
    <property type="entry name" value="YVTN repeat-like/Quinoprotein amine dehydrogenase"/>
    <property type="match status" value="1"/>
</dbReference>
<comment type="caution">
    <text evidence="1">The sequence shown here is derived from an EMBL/GenBank/DDBJ whole genome shotgun (WGS) entry which is preliminary data.</text>
</comment>
<dbReference type="PANTHER" id="PTHR13211">
    <property type="entry name" value="TELOMERASE CAJAL BODY PROTEIN 1"/>
    <property type="match status" value="1"/>
</dbReference>